<organism evidence="1 2">
    <name type="scientific">Flavobacterium solisilvae</name>
    <dbReference type="NCBI Taxonomy" id="1852019"/>
    <lineage>
        <taxon>Bacteria</taxon>
        <taxon>Pseudomonadati</taxon>
        <taxon>Bacteroidota</taxon>
        <taxon>Flavobacteriia</taxon>
        <taxon>Flavobacteriales</taxon>
        <taxon>Flavobacteriaceae</taxon>
        <taxon>Flavobacterium</taxon>
    </lineage>
</organism>
<evidence type="ECO:0000313" key="2">
    <source>
        <dbReference type="Proteomes" id="UP000767947"/>
    </source>
</evidence>
<accession>A0ABX1QVZ0</accession>
<keyword evidence="2" id="KW-1185">Reference proteome</keyword>
<dbReference type="Proteomes" id="UP000767947">
    <property type="component" value="Unassembled WGS sequence"/>
</dbReference>
<proteinExistence type="predicted"/>
<sequence>MTKITIQKPMTIAISISKINYAERIAWSLTVVHFPAFRFNLSLRGTKTHERSELSVS</sequence>
<reference evidence="1 2" key="1">
    <citation type="submission" date="2020-02" db="EMBL/GenBank/DDBJ databases">
        <title>Flavobacterium sp. genome.</title>
        <authorList>
            <person name="Jung H.S."/>
            <person name="Baek J.H."/>
            <person name="Jeon C.O."/>
        </authorList>
    </citation>
    <scope>NUCLEOTIDE SEQUENCE [LARGE SCALE GENOMIC DNA]</scope>
    <source>
        <strain evidence="1 2">SE-s27</strain>
    </source>
</reference>
<protein>
    <submittedName>
        <fullName evidence="1">Uncharacterized protein</fullName>
    </submittedName>
</protein>
<gene>
    <name evidence="1" type="ORF">G6042_06940</name>
</gene>
<dbReference type="EMBL" id="JAAMPT010000205">
    <property type="protein sequence ID" value="NMH24999.1"/>
    <property type="molecule type" value="Genomic_DNA"/>
</dbReference>
<dbReference type="RefSeq" id="WP_169523580.1">
    <property type="nucleotide sequence ID" value="NZ_JAAMPT010000205.1"/>
</dbReference>
<evidence type="ECO:0000313" key="1">
    <source>
        <dbReference type="EMBL" id="NMH24999.1"/>
    </source>
</evidence>
<comment type="caution">
    <text evidence="1">The sequence shown here is derived from an EMBL/GenBank/DDBJ whole genome shotgun (WGS) entry which is preliminary data.</text>
</comment>
<name>A0ABX1QVZ0_9FLAO</name>